<sequence>MATALMTRIDMFRNSQDIILADPAYDSRQPDATCMEDEPDIQSHLAVIRAARRQRAQRANQYILPRKNTDDEEPTIDAATIPFAQLQIRQPKRRIHKHETSSRPPTIAVEPSRRRTELREPSSAAESSIKDTCSGASTQDLSKRFETRPRSTDVTPTHAVPEIKNSYIVLTPENHASSNPTTTEPLLLEAGSGEATAIEVDEGYCGGYDENLWLANATSRCRTMMGASRISGLARLRKMAASRETDNVPGSETPPVFVRNIPRMRKRSKKMIRSRASSTSSQEGYTCARLRAVSVSDPPIREDEDEDVTMLDMA</sequence>
<evidence type="ECO:0000313" key="1">
    <source>
        <dbReference type="EMBL" id="KAI9899968.1"/>
    </source>
</evidence>
<accession>A0ACC0V2C0</accession>
<name>A0ACC0V2C0_9HYPO</name>
<keyword evidence="2" id="KW-1185">Reference proteome</keyword>
<dbReference type="Proteomes" id="UP001163324">
    <property type="component" value="Chromosome 4"/>
</dbReference>
<reference evidence="1" key="1">
    <citation type="submission" date="2022-10" db="EMBL/GenBank/DDBJ databases">
        <title>Complete Genome of Trichothecium roseum strain YXFP-22015, a Plant Pathogen Isolated from Citrus.</title>
        <authorList>
            <person name="Wang Y."/>
            <person name="Zhu L."/>
        </authorList>
    </citation>
    <scope>NUCLEOTIDE SEQUENCE</scope>
    <source>
        <strain evidence="1">YXFP-22015</strain>
    </source>
</reference>
<gene>
    <name evidence="1" type="ORF">N3K66_004230</name>
</gene>
<organism evidence="1 2">
    <name type="scientific">Trichothecium roseum</name>
    <dbReference type="NCBI Taxonomy" id="47278"/>
    <lineage>
        <taxon>Eukaryota</taxon>
        <taxon>Fungi</taxon>
        <taxon>Dikarya</taxon>
        <taxon>Ascomycota</taxon>
        <taxon>Pezizomycotina</taxon>
        <taxon>Sordariomycetes</taxon>
        <taxon>Hypocreomycetidae</taxon>
        <taxon>Hypocreales</taxon>
        <taxon>Hypocreales incertae sedis</taxon>
        <taxon>Trichothecium</taxon>
    </lineage>
</organism>
<protein>
    <submittedName>
        <fullName evidence="1">Uncharacterized protein</fullName>
    </submittedName>
</protein>
<comment type="caution">
    <text evidence="1">The sequence shown here is derived from an EMBL/GenBank/DDBJ whole genome shotgun (WGS) entry which is preliminary data.</text>
</comment>
<dbReference type="EMBL" id="CM047943">
    <property type="protein sequence ID" value="KAI9899968.1"/>
    <property type="molecule type" value="Genomic_DNA"/>
</dbReference>
<evidence type="ECO:0000313" key="2">
    <source>
        <dbReference type="Proteomes" id="UP001163324"/>
    </source>
</evidence>
<proteinExistence type="predicted"/>